<dbReference type="Proteomes" id="UP000228920">
    <property type="component" value="Unassembled WGS sequence"/>
</dbReference>
<dbReference type="InterPro" id="IPR045006">
    <property type="entry name" value="CHLI-like"/>
</dbReference>
<dbReference type="InterPro" id="IPR014721">
    <property type="entry name" value="Ribsml_uS5_D2-typ_fold_subgr"/>
</dbReference>
<dbReference type="CDD" id="cd00009">
    <property type="entry name" value="AAA"/>
    <property type="match status" value="1"/>
</dbReference>
<dbReference type="Gene3D" id="3.40.50.300">
    <property type="entry name" value="P-loop containing nucleotide triphosphate hydrolases"/>
    <property type="match status" value="1"/>
</dbReference>
<dbReference type="PANTHER" id="PTHR32039">
    <property type="entry name" value="MAGNESIUM-CHELATASE SUBUNIT CHLI"/>
    <property type="match status" value="1"/>
</dbReference>
<dbReference type="InterPro" id="IPR027417">
    <property type="entry name" value="P-loop_NTPase"/>
</dbReference>
<dbReference type="GO" id="GO:0005524">
    <property type="term" value="F:ATP binding"/>
    <property type="evidence" value="ECO:0007669"/>
    <property type="project" value="UniProtKB-KW"/>
</dbReference>
<dbReference type="Gene3D" id="3.30.230.10">
    <property type="match status" value="1"/>
</dbReference>
<dbReference type="InterPro" id="IPR025158">
    <property type="entry name" value="Mg_chelat-rel_C"/>
</dbReference>
<dbReference type="Pfam" id="PF13541">
    <property type="entry name" value="ChlI"/>
    <property type="match status" value="1"/>
</dbReference>
<dbReference type="InterPro" id="IPR003593">
    <property type="entry name" value="AAA+_ATPase"/>
</dbReference>
<evidence type="ECO:0000259" key="5">
    <source>
        <dbReference type="SMART" id="SM00382"/>
    </source>
</evidence>
<feature type="domain" description="AAA+ ATPase" evidence="5">
    <location>
        <begin position="217"/>
        <end position="408"/>
    </location>
</feature>
<dbReference type="EMBL" id="PFNL01000138">
    <property type="protein sequence ID" value="PIZ45382.1"/>
    <property type="molecule type" value="Genomic_DNA"/>
</dbReference>
<dbReference type="AlphaFoldDB" id="A0A2M7THR2"/>
<dbReference type="InterPro" id="IPR001208">
    <property type="entry name" value="MCM_dom"/>
</dbReference>
<evidence type="ECO:0000313" key="6">
    <source>
        <dbReference type="EMBL" id="PIZ45382.1"/>
    </source>
</evidence>
<dbReference type="PANTHER" id="PTHR32039:SF7">
    <property type="entry name" value="COMPETENCE PROTEIN COMM"/>
    <property type="match status" value="1"/>
</dbReference>
<evidence type="ECO:0000256" key="3">
    <source>
        <dbReference type="ARBA" id="ARBA00022840"/>
    </source>
</evidence>
<dbReference type="Pfam" id="PF13335">
    <property type="entry name" value="Mg_chelatase_C"/>
    <property type="match status" value="1"/>
</dbReference>
<dbReference type="GO" id="GO:0003677">
    <property type="term" value="F:DNA binding"/>
    <property type="evidence" value="ECO:0007669"/>
    <property type="project" value="InterPro"/>
</dbReference>
<dbReference type="InterPro" id="IPR020568">
    <property type="entry name" value="Ribosomal_Su5_D2-typ_SF"/>
</dbReference>
<dbReference type="SUPFAM" id="SSF52540">
    <property type="entry name" value="P-loop containing nucleoside triphosphate hydrolases"/>
    <property type="match status" value="1"/>
</dbReference>
<dbReference type="InterPro" id="IPR004482">
    <property type="entry name" value="Mg_chelat-rel"/>
</dbReference>
<keyword evidence="3" id="KW-0067">ATP-binding</keyword>
<proteinExistence type="inferred from homology"/>
<dbReference type="SUPFAM" id="SSF54211">
    <property type="entry name" value="Ribosomal protein S5 domain 2-like"/>
    <property type="match status" value="1"/>
</dbReference>
<gene>
    <name evidence="6" type="ORF">COY32_05325</name>
</gene>
<keyword evidence="2" id="KW-0547">Nucleotide-binding</keyword>
<sequence>MLSKILSGGVVGVDGIPVTVEVDITKKGFGSFKIVGLAGKAVDESRERVFAALENTGIEFPKYRITVNLAPADVPKDGPTYDLPIAVGVLQASEKLPASLDLSQSMFFGEVSLDGSLNATPAILPLTLLAKHQGIPNVYVPAINAQEAAIVDDVNIYPIDNLSNLVLHLTGQKRIEPIKDYSFENRNVEENETYSLLLEDIKGQDYAKRALIIAAAGGHNIIFTGPPGAGKTMMARVLPSLIPSLTKNEAITVTKIYSIAHLIDPHTPLIITRPFRAPHHTTSRVGLVGGGTQLSPGEITLAHHGVLFLDEIPEFPRSVTESLRQVMEDRTITITRAKGSVKFPASFMLVAASNPCPCGNYLSEKPCTCSQSKILNYQQRLSGPLLDRIDIHSFVSAVDPRIILNPKDVTTTTGPNSASKTDSENSNPQNYSTKNAKQIIARARDIQNERFEKTNITVNAEMPASMISQFCHLSDELTEVLVTASNTLGFSARSIHKILKVARTIADINTEENIERPHLLEAIGYRKKNNS</sequence>
<name>A0A2M7THR2_UNCKA</name>
<comment type="similarity">
    <text evidence="1">Belongs to the Mg-chelatase subunits D/I family. ComM subfamily.</text>
</comment>
<evidence type="ECO:0000256" key="2">
    <source>
        <dbReference type="ARBA" id="ARBA00022741"/>
    </source>
</evidence>
<dbReference type="InterPro" id="IPR000523">
    <property type="entry name" value="Mg_chelatse_chII-like_cat_dom"/>
</dbReference>
<dbReference type="SMART" id="SM00382">
    <property type="entry name" value="AAA"/>
    <property type="match status" value="1"/>
</dbReference>
<dbReference type="Pfam" id="PF01078">
    <property type="entry name" value="Mg_chelatase"/>
    <property type="match status" value="1"/>
</dbReference>
<evidence type="ECO:0000313" key="7">
    <source>
        <dbReference type="Proteomes" id="UP000228920"/>
    </source>
</evidence>
<feature type="region of interest" description="Disordered" evidence="4">
    <location>
        <begin position="406"/>
        <end position="434"/>
    </location>
</feature>
<organism evidence="6 7">
    <name type="scientific">candidate division WWE3 bacterium CG_4_10_14_0_2_um_filter_41_14</name>
    <dbReference type="NCBI Taxonomy" id="1975072"/>
    <lineage>
        <taxon>Bacteria</taxon>
        <taxon>Katanobacteria</taxon>
    </lineage>
</organism>
<dbReference type="PRINTS" id="PR01657">
    <property type="entry name" value="MCMFAMILY"/>
</dbReference>
<comment type="caution">
    <text evidence="6">The sequence shown here is derived from an EMBL/GenBank/DDBJ whole genome shotgun (WGS) entry which is preliminary data.</text>
</comment>
<reference evidence="7" key="1">
    <citation type="submission" date="2017-09" db="EMBL/GenBank/DDBJ databases">
        <title>Depth-based differentiation of microbial function through sediment-hosted aquifers and enrichment of novel symbionts in the deep terrestrial subsurface.</title>
        <authorList>
            <person name="Probst A.J."/>
            <person name="Ladd B."/>
            <person name="Jarett J.K."/>
            <person name="Geller-Mcgrath D.E."/>
            <person name="Sieber C.M.K."/>
            <person name="Emerson J.B."/>
            <person name="Anantharaman K."/>
            <person name="Thomas B.C."/>
            <person name="Malmstrom R."/>
            <person name="Stieglmeier M."/>
            <person name="Klingl A."/>
            <person name="Woyke T."/>
            <person name="Ryan C.M."/>
            <person name="Banfield J.F."/>
        </authorList>
    </citation>
    <scope>NUCLEOTIDE SEQUENCE [LARGE SCALE GENOMIC DNA]</scope>
</reference>
<evidence type="ECO:0000256" key="4">
    <source>
        <dbReference type="SAM" id="MobiDB-lite"/>
    </source>
</evidence>
<evidence type="ECO:0000256" key="1">
    <source>
        <dbReference type="ARBA" id="ARBA00006354"/>
    </source>
</evidence>
<protein>
    <submittedName>
        <fullName evidence="6">Magnesium chelatase</fullName>
    </submittedName>
</protein>
<dbReference type="NCBIfam" id="TIGR00368">
    <property type="entry name" value="YifB family Mg chelatase-like AAA ATPase"/>
    <property type="match status" value="1"/>
</dbReference>
<feature type="compositionally biased region" description="Polar residues" evidence="4">
    <location>
        <begin position="408"/>
        <end position="434"/>
    </location>
</feature>
<accession>A0A2M7THR2</accession>